<feature type="transmembrane region" description="Helical" evidence="1">
    <location>
        <begin position="74"/>
        <end position="97"/>
    </location>
</feature>
<keyword evidence="1" id="KW-0812">Transmembrane</keyword>
<dbReference type="EMBL" id="QYUP01000149">
    <property type="protein sequence ID" value="RJG11417.1"/>
    <property type="molecule type" value="Genomic_DNA"/>
</dbReference>
<dbReference type="AlphaFoldDB" id="A0A418XG36"/>
<dbReference type="Pfam" id="PF11127">
    <property type="entry name" value="YgaP-like_TM"/>
    <property type="match status" value="1"/>
</dbReference>
<dbReference type="InterPro" id="IPR021309">
    <property type="entry name" value="YgaP-like_TM"/>
</dbReference>
<feature type="domain" description="Inner membrane protein YgaP-like transmembrane" evidence="2">
    <location>
        <begin position="40"/>
        <end position="103"/>
    </location>
</feature>
<reference evidence="3 4" key="1">
    <citation type="submission" date="2018-09" db="EMBL/GenBank/DDBJ databases">
        <authorList>
            <person name="Zhu H."/>
        </authorList>
    </citation>
    <scope>NUCLEOTIDE SEQUENCE [LARGE SCALE GENOMIC DNA]</scope>
    <source>
        <strain evidence="3 4">K1S02-61</strain>
    </source>
</reference>
<evidence type="ECO:0000313" key="3">
    <source>
        <dbReference type="EMBL" id="RJG11417.1"/>
    </source>
</evidence>
<dbReference type="Proteomes" id="UP000284006">
    <property type="component" value="Unassembled WGS sequence"/>
</dbReference>
<comment type="caution">
    <text evidence="3">The sequence shown here is derived from an EMBL/GenBank/DDBJ whole genome shotgun (WGS) entry which is preliminary data.</text>
</comment>
<evidence type="ECO:0000256" key="1">
    <source>
        <dbReference type="SAM" id="Phobius"/>
    </source>
</evidence>
<feature type="transmembrane region" description="Helical" evidence="1">
    <location>
        <begin position="7"/>
        <end position="29"/>
    </location>
</feature>
<sequence>MSRAAIFHELLAPAASLMVNAPCIVWPGAFFRREASMNLESNVGGVDRVVRIGGAIILAGLAIFGDLETVWKAVCWIFAAYFAVTAGIGYCPINTLFGIDSSGRETPIIK</sequence>
<organism evidence="3 4">
    <name type="scientific">Massilia cavernae</name>
    <dbReference type="NCBI Taxonomy" id="2320864"/>
    <lineage>
        <taxon>Bacteria</taxon>
        <taxon>Pseudomonadati</taxon>
        <taxon>Pseudomonadota</taxon>
        <taxon>Betaproteobacteria</taxon>
        <taxon>Burkholderiales</taxon>
        <taxon>Oxalobacteraceae</taxon>
        <taxon>Telluria group</taxon>
        <taxon>Massilia</taxon>
    </lineage>
</organism>
<protein>
    <submittedName>
        <fullName evidence="3">DUF2892 domain-containing protein</fullName>
    </submittedName>
</protein>
<keyword evidence="1" id="KW-1133">Transmembrane helix</keyword>
<gene>
    <name evidence="3" type="ORF">D3872_20045</name>
</gene>
<proteinExistence type="predicted"/>
<evidence type="ECO:0000313" key="4">
    <source>
        <dbReference type="Proteomes" id="UP000284006"/>
    </source>
</evidence>
<name>A0A418XG36_9BURK</name>
<evidence type="ECO:0000259" key="2">
    <source>
        <dbReference type="Pfam" id="PF11127"/>
    </source>
</evidence>
<keyword evidence="1" id="KW-0472">Membrane</keyword>
<accession>A0A418XG36</accession>
<keyword evidence="4" id="KW-1185">Reference proteome</keyword>
<feature type="transmembrane region" description="Helical" evidence="1">
    <location>
        <begin position="49"/>
        <end position="67"/>
    </location>
</feature>